<proteinExistence type="predicted"/>
<dbReference type="EMBL" id="LAZR01023650">
    <property type="protein sequence ID" value="KKL77778.1"/>
    <property type="molecule type" value="Genomic_DNA"/>
</dbReference>
<accession>A0A0F9EUN1</accession>
<name>A0A0F9EUN1_9ZZZZ</name>
<organism evidence="1">
    <name type="scientific">marine sediment metagenome</name>
    <dbReference type="NCBI Taxonomy" id="412755"/>
    <lineage>
        <taxon>unclassified sequences</taxon>
        <taxon>metagenomes</taxon>
        <taxon>ecological metagenomes</taxon>
    </lineage>
</organism>
<comment type="caution">
    <text evidence="1">The sequence shown here is derived from an EMBL/GenBank/DDBJ whole genome shotgun (WGS) entry which is preliminary data.</text>
</comment>
<sequence>MKFPIVRRSTYVRVLVELADVQKRAERLVAVIAEKDTILSRWRLEQKARHEKT</sequence>
<dbReference type="AlphaFoldDB" id="A0A0F9EUN1"/>
<gene>
    <name evidence="1" type="ORF">LCGC14_2031470</name>
</gene>
<protein>
    <submittedName>
        <fullName evidence="1">Uncharacterized protein</fullName>
    </submittedName>
</protein>
<evidence type="ECO:0000313" key="1">
    <source>
        <dbReference type="EMBL" id="KKL77778.1"/>
    </source>
</evidence>
<reference evidence="1" key="1">
    <citation type="journal article" date="2015" name="Nature">
        <title>Complex archaea that bridge the gap between prokaryotes and eukaryotes.</title>
        <authorList>
            <person name="Spang A."/>
            <person name="Saw J.H."/>
            <person name="Jorgensen S.L."/>
            <person name="Zaremba-Niedzwiedzka K."/>
            <person name="Martijn J."/>
            <person name="Lind A.E."/>
            <person name="van Eijk R."/>
            <person name="Schleper C."/>
            <person name="Guy L."/>
            <person name="Ettema T.J."/>
        </authorList>
    </citation>
    <scope>NUCLEOTIDE SEQUENCE</scope>
</reference>